<accession>A0A6A4GV59</accession>
<keyword evidence="4" id="KW-1185">Reference proteome</keyword>
<dbReference type="OrthoDB" id="2662502at2759"/>
<dbReference type="Pfam" id="PF20414">
    <property type="entry name" value="DUF6698"/>
    <property type="match status" value="1"/>
</dbReference>
<dbReference type="Proteomes" id="UP000799118">
    <property type="component" value="Unassembled WGS sequence"/>
</dbReference>
<evidence type="ECO:0000256" key="1">
    <source>
        <dbReference type="SAM" id="Coils"/>
    </source>
</evidence>
<feature type="coiled-coil region" evidence="1">
    <location>
        <begin position="14"/>
        <end position="41"/>
    </location>
</feature>
<feature type="non-terminal residue" evidence="3">
    <location>
        <position position="367"/>
    </location>
</feature>
<feature type="compositionally biased region" description="Basic and acidic residues" evidence="2">
    <location>
        <begin position="93"/>
        <end position="104"/>
    </location>
</feature>
<gene>
    <name evidence="3" type="ORF">BT96DRAFT_980865</name>
</gene>
<keyword evidence="1" id="KW-0175">Coiled coil</keyword>
<sequence length="367" mass="41613">MTSEQGPPQGQELCNVLKRRVELLEDELEEAKSGKKRSQTSKRSMGRGITRIVSLFVDPKALVKAYFAFQNTEDGDVESEEFEDEDNFTPQELADREKRRQEKRTTARNLTSFGILCDLIPGFIELLHAGARGARSDDINRLKETVAHWLNFRPVGQCSVPLLKHDDRTGRGFNNNLTGRLLTPIEFDWENQSVRAAIRSKSVVTSNSYFLRAFYLNENGDPNNVEENFLQSTLLLQTWRQIFLSNGSLESIEGLHNSDESDDNATVTAPPAKKARKSTRKTVAQLLDVKEVTPRSIAYACVMIRYLAHHTAFIRPSYRIIQPSCPSYANLLELPASNSGLLGEFWFTIATNNNINKKMFNMFTDEI</sequence>
<proteinExistence type="predicted"/>
<feature type="region of interest" description="Disordered" evidence="2">
    <location>
        <begin position="77"/>
        <end position="104"/>
    </location>
</feature>
<dbReference type="AlphaFoldDB" id="A0A6A4GV59"/>
<evidence type="ECO:0000256" key="2">
    <source>
        <dbReference type="SAM" id="MobiDB-lite"/>
    </source>
</evidence>
<protein>
    <submittedName>
        <fullName evidence="3">Uncharacterized protein</fullName>
    </submittedName>
</protein>
<evidence type="ECO:0000313" key="4">
    <source>
        <dbReference type="Proteomes" id="UP000799118"/>
    </source>
</evidence>
<reference evidence="3" key="1">
    <citation type="journal article" date="2019" name="Environ. Microbiol.">
        <title>Fungal ecological strategies reflected in gene transcription - a case study of two litter decomposers.</title>
        <authorList>
            <person name="Barbi F."/>
            <person name="Kohler A."/>
            <person name="Barry K."/>
            <person name="Baskaran P."/>
            <person name="Daum C."/>
            <person name="Fauchery L."/>
            <person name="Ihrmark K."/>
            <person name="Kuo A."/>
            <person name="LaButti K."/>
            <person name="Lipzen A."/>
            <person name="Morin E."/>
            <person name="Grigoriev I.V."/>
            <person name="Henrissat B."/>
            <person name="Lindahl B."/>
            <person name="Martin F."/>
        </authorList>
    </citation>
    <scope>NUCLEOTIDE SEQUENCE</scope>
    <source>
        <strain evidence="3">JB14</strain>
    </source>
</reference>
<dbReference type="InterPro" id="IPR046521">
    <property type="entry name" value="DUF6698"/>
</dbReference>
<feature type="compositionally biased region" description="Acidic residues" evidence="2">
    <location>
        <begin position="77"/>
        <end position="87"/>
    </location>
</feature>
<organism evidence="3 4">
    <name type="scientific">Gymnopus androsaceus JB14</name>
    <dbReference type="NCBI Taxonomy" id="1447944"/>
    <lineage>
        <taxon>Eukaryota</taxon>
        <taxon>Fungi</taxon>
        <taxon>Dikarya</taxon>
        <taxon>Basidiomycota</taxon>
        <taxon>Agaricomycotina</taxon>
        <taxon>Agaricomycetes</taxon>
        <taxon>Agaricomycetidae</taxon>
        <taxon>Agaricales</taxon>
        <taxon>Marasmiineae</taxon>
        <taxon>Omphalotaceae</taxon>
        <taxon>Gymnopus</taxon>
    </lineage>
</organism>
<evidence type="ECO:0000313" key="3">
    <source>
        <dbReference type="EMBL" id="KAE9388955.1"/>
    </source>
</evidence>
<dbReference type="EMBL" id="ML769718">
    <property type="protein sequence ID" value="KAE9388955.1"/>
    <property type="molecule type" value="Genomic_DNA"/>
</dbReference>
<name>A0A6A4GV59_9AGAR</name>